<dbReference type="EMBL" id="JACTVM010000008">
    <property type="protein sequence ID" value="MBC9227705.1"/>
    <property type="molecule type" value="Genomic_DNA"/>
</dbReference>
<protein>
    <recommendedName>
        <fullName evidence="4">DUF4352 domain-containing protein</fullName>
    </recommendedName>
</protein>
<sequence length="219" mass="22189">MSSIGRKPVVALTVAAVAVVAVIVFTIARGGSSEGSSTASDPDRSAPTSATTTETVGAEKSAAPEKSGKKTDKAKTGRPRSTSPIPPELEPVALNEVVRASGDVQVQITKIESVQGKAKVAGEISGPAVRVTVEIENGSDGDLDLGYVSVNAYTGSDRVPAAPIMQPGGRPMVGTLKAGGRADGVYLFSVGTKARPLMTVGVDYVAGQPTAIFRGRVAG</sequence>
<feature type="compositionally biased region" description="Basic and acidic residues" evidence="1">
    <location>
        <begin position="62"/>
        <end position="75"/>
    </location>
</feature>
<dbReference type="RefSeq" id="WP_187770139.1">
    <property type="nucleotide sequence ID" value="NZ_JACTVM010000008.1"/>
</dbReference>
<feature type="region of interest" description="Disordered" evidence="1">
    <location>
        <begin position="31"/>
        <end position="89"/>
    </location>
</feature>
<dbReference type="AlphaFoldDB" id="A0A8I0EYF6"/>
<organism evidence="2 3">
    <name type="scientific">Aeromicrobium senzhongii</name>
    <dbReference type="NCBI Taxonomy" id="2663859"/>
    <lineage>
        <taxon>Bacteria</taxon>
        <taxon>Bacillati</taxon>
        <taxon>Actinomycetota</taxon>
        <taxon>Actinomycetes</taxon>
        <taxon>Propionibacteriales</taxon>
        <taxon>Nocardioidaceae</taxon>
        <taxon>Aeromicrobium</taxon>
    </lineage>
</organism>
<reference evidence="2" key="1">
    <citation type="submission" date="2020-09" db="EMBL/GenBank/DDBJ databases">
        <title>Novel species in genus Aeromicrobium.</title>
        <authorList>
            <person name="Zhang G."/>
        </authorList>
    </citation>
    <scope>NUCLEOTIDE SEQUENCE</scope>
    <source>
        <strain evidence="2">Zg-636</strain>
    </source>
</reference>
<name>A0A8I0EYF6_9ACTN</name>
<evidence type="ECO:0000313" key="3">
    <source>
        <dbReference type="Proteomes" id="UP000620591"/>
    </source>
</evidence>
<feature type="compositionally biased region" description="Polar residues" evidence="1">
    <location>
        <begin position="34"/>
        <end position="55"/>
    </location>
</feature>
<gene>
    <name evidence="2" type="ORF">IBG24_15415</name>
</gene>
<evidence type="ECO:0008006" key="4">
    <source>
        <dbReference type="Google" id="ProtNLM"/>
    </source>
</evidence>
<dbReference type="Proteomes" id="UP000620591">
    <property type="component" value="Unassembled WGS sequence"/>
</dbReference>
<evidence type="ECO:0000313" key="2">
    <source>
        <dbReference type="EMBL" id="MBC9227705.1"/>
    </source>
</evidence>
<proteinExistence type="predicted"/>
<evidence type="ECO:0000256" key="1">
    <source>
        <dbReference type="SAM" id="MobiDB-lite"/>
    </source>
</evidence>
<accession>A0A8I0EYF6</accession>
<comment type="caution">
    <text evidence="2">The sequence shown here is derived from an EMBL/GenBank/DDBJ whole genome shotgun (WGS) entry which is preliminary data.</text>
</comment>